<reference evidence="1" key="1">
    <citation type="submission" date="2015-07" db="EMBL/GenBank/DDBJ databases">
        <title>MeaNS - Measles Nucleotide Surveillance Program.</title>
        <authorList>
            <person name="Tran T."/>
            <person name="Druce J."/>
        </authorList>
    </citation>
    <scope>NUCLEOTIDE SEQUENCE</scope>
    <source>
        <strain evidence="1">UCB-OBI-ISO-001</strain>
        <tissue evidence="1">Gonad</tissue>
    </source>
</reference>
<accession>A0A0L8IBS4</accession>
<gene>
    <name evidence="1" type="ORF">OCBIM_22021665mg</name>
</gene>
<dbReference type="InterPro" id="IPR036691">
    <property type="entry name" value="Endo/exonu/phosph_ase_sf"/>
</dbReference>
<evidence type="ECO:0008006" key="2">
    <source>
        <dbReference type="Google" id="ProtNLM"/>
    </source>
</evidence>
<name>A0A0L8IBS4_OCTBM</name>
<dbReference type="OrthoDB" id="6151446at2759"/>
<dbReference type="EMBL" id="KQ416049">
    <property type="protein sequence ID" value="KOF98931.1"/>
    <property type="molecule type" value="Genomic_DNA"/>
</dbReference>
<dbReference type="InterPro" id="IPR027124">
    <property type="entry name" value="Swc5/CFDP1/2"/>
</dbReference>
<organism evidence="1">
    <name type="scientific">Octopus bimaculoides</name>
    <name type="common">California two-spotted octopus</name>
    <dbReference type="NCBI Taxonomy" id="37653"/>
    <lineage>
        <taxon>Eukaryota</taxon>
        <taxon>Metazoa</taxon>
        <taxon>Spiralia</taxon>
        <taxon>Lophotrochozoa</taxon>
        <taxon>Mollusca</taxon>
        <taxon>Cephalopoda</taxon>
        <taxon>Coleoidea</taxon>
        <taxon>Octopodiformes</taxon>
        <taxon>Octopoda</taxon>
        <taxon>Incirrata</taxon>
        <taxon>Octopodidae</taxon>
        <taxon>Octopus</taxon>
    </lineage>
</organism>
<proteinExistence type="predicted"/>
<dbReference type="PANTHER" id="PTHR23227">
    <property type="entry name" value="BUCENTAUR RELATED"/>
    <property type="match status" value="1"/>
</dbReference>
<evidence type="ECO:0000313" key="1">
    <source>
        <dbReference type="EMBL" id="KOF98931.1"/>
    </source>
</evidence>
<dbReference type="PANTHER" id="PTHR23227:SF85">
    <property type="entry name" value="CRANIOFACIAL DEVELOPMENT PROTEIN 2"/>
    <property type="match status" value="1"/>
</dbReference>
<dbReference type="SUPFAM" id="SSF56219">
    <property type="entry name" value="DNase I-like"/>
    <property type="match status" value="1"/>
</dbReference>
<protein>
    <recommendedName>
        <fullName evidence="2">Endonuclease/exonuclease/phosphatase domain-containing protein</fullName>
    </recommendedName>
</protein>
<sequence length="114" mass="13336">MKPYIPRLIHGLLKDDVDHSSEKTKDQLYKDLNCVIRNIPTNENIYLLGDFNARVGSDHDSWPICVRHFGIGNMNDNGQRLLEFCTYLNLCITNTFFANKPSHKASWRHPRFHH</sequence>
<dbReference type="Gene3D" id="3.60.10.10">
    <property type="entry name" value="Endonuclease/exonuclease/phosphatase"/>
    <property type="match status" value="1"/>
</dbReference>
<dbReference type="AlphaFoldDB" id="A0A0L8IBS4"/>
<dbReference type="STRING" id="37653.A0A0L8IBS4"/>